<sequence length="117" mass="13233">MIFFQVNPSRSSNEDLCSRYSTCFSIKKERIVFVHIYRRCASTRRVSIRSPFLSVFIGYANSSKNAPVLTRSLSVARLPRVSASTHEQPRCGSMPSPRSRHFMPGSTPELRQLATPP</sequence>
<protein>
    <submittedName>
        <fullName evidence="2">Uncharacterized protein</fullName>
    </submittedName>
</protein>
<dbReference type="AlphaFoldDB" id="A0A5K3FHP9"/>
<accession>A0A5K3FHP9</accession>
<proteinExistence type="predicted"/>
<feature type="region of interest" description="Disordered" evidence="1">
    <location>
        <begin position="80"/>
        <end position="117"/>
    </location>
</feature>
<evidence type="ECO:0000313" key="2">
    <source>
        <dbReference type="WBParaSite" id="MCU_008493-RA"/>
    </source>
</evidence>
<name>A0A5K3FHP9_MESCO</name>
<dbReference type="WBParaSite" id="MCU_008493-RA">
    <property type="protein sequence ID" value="MCU_008493-RA"/>
    <property type="gene ID" value="MCU_008493"/>
</dbReference>
<reference evidence="2" key="1">
    <citation type="submission" date="2019-11" db="UniProtKB">
        <authorList>
            <consortium name="WormBaseParasite"/>
        </authorList>
    </citation>
    <scope>IDENTIFICATION</scope>
</reference>
<organism evidence="2">
    <name type="scientific">Mesocestoides corti</name>
    <name type="common">Flatworm</name>
    <dbReference type="NCBI Taxonomy" id="53468"/>
    <lineage>
        <taxon>Eukaryota</taxon>
        <taxon>Metazoa</taxon>
        <taxon>Spiralia</taxon>
        <taxon>Lophotrochozoa</taxon>
        <taxon>Platyhelminthes</taxon>
        <taxon>Cestoda</taxon>
        <taxon>Eucestoda</taxon>
        <taxon>Cyclophyllidea</taxon>
        <taxon>Mesocestoididae</taxon>
        <taxon>Mesocestoides</taxon>
    </lineage>
</organism>
<evidence type="ECO:0000256" key="1">
    <source>
        <dbReference type="SAM" id="MobiDB-lite"/>
    </source>
</evidence>